<dbReference type="RefSeq" id="WP_100282782.1">
    <property type="nucleotide sequence ID" value="NZ_CP024923.1"/>
</dbReference>
<dbReference type="GO" id="GO:0016740">
    <property type="term" value="F:transferase activity"/>
    <property type="evidence" value="ECO:0007669"/>
    <property type="project" value="UniProtKB-KW"/>
</dbReference>
<accession>A0A2K8MGI5</accession>
<dbReference type="Pfam" id="PF08843">
    <property type="entry name" value="AbiEii"/>
    <property type="match status" value="1"/>
</dbReference>
<evidence type="ECO:0000313" key="1">
    <source>
        <dbReference type="EMBL" id="ATY32977.1"/>
    </source>
</evidence>
<reference evidence="1 2" key="1">
    <citation type="submission" date="2017-11" db="EMBL/GenBank/DDBJ databases">
        <title>Complete genome sequence of Sphingomonas sp. Strain Cra20, a psychrotolerant potential plant growth promoting rhizobacteria.</title>
        <authorList>
            <person name="Luo Y."/>
        </authorList>
    </citation>
    <scope>NUCLEOTIDE SEQUENCE [LARGE SCALE GENOMIC DNA]</scope>
    <source>
        <strain evidence="1 2">Cra20</strain>
    </source>
</reference>
<dbReference type="OrthoDB" id="9125135at2"/>
<protein>
    <submittedName>
        <fullName evidence="1">Nucleotidyl transferase AbiEii/AbiGii toxin family protein</fullName>
    </submittedName>
</protein>
<gene>
    <name evidence="1" type="ORF">CVN68_14235</name>
</gene>
<keyword evidence="2" id="KW-1185">Reference proteome</keyword>
<name>A0A2K8MGI5_9SPHN</name>
<dbReference type="AlphaFoldDB" id="A0A2K8MGI5"/>
<keyword evidence="1" id="KW-0808">Transferase</keyword>
<evidence type="ECO:0000313" key="2">
    <source>
        <dbReference type="Proteomes" id="UP000229081"/>
    </source>
</evidence>
<sequence>MLEGLEPGGPAEIVDVDIRAWVEAARANPVLYRNRQVTEIVLATIGLTPSLATTLVLKGGALMALAFKSERVTGDVDFSASVGPADYDKMLVQELNAQLPRVAIQLGYLDLICRVQRVIKRPRPQNFENMDFPALLVRIGSAVRGGREQAQLEAGQATRVVDVEISFRDQVYQFQELNLANAGAAVRAFTLHEIIAEKLRALLQQPGRDRYRRQDVYDIAFLLDDHPLQKHDLERIHETLVEKCGTRGITPTVGSLADPEVRRRAEADWGTLKLELASLPPFDERYARIEAFYRSLPW</sequence>
<organism evidence="1 2">
    <name type="scientific">Sphingomonas psychrotolerans</name>
    <dbReference type="NCBI Taxonomy" id="1327635"/>
    <lineage>
        <taxon>Bacteria</taxon>
        <taxon>Pseudomonadati</taxon>
        <taxon>Pseudomonadota</taxon>
        <taxon>Alphaproteobacteria</taxon>
        <taxon>Sphingomonadales</taxon>
        <taxon>Sphingomonadaceae</taxon>
        <taxon>Sphingomonas</taxon>
    </lineage>
</organism>
<proteinExistence type="predicted"/>
<dbReference type="InterPro" id="IPR014942">
    <property type="entry name" value="AbiEii"/>
</dbReference>
<dbReference type="Proteomes" id="UP000229081">
    <property type="component" value="Chromosome"/>
</dbReference>
<dbReference type="EMBL" id="CP024923">
    <property type="protein sequence ID" value="ATY32977.1"/>
    <property type="molecule type" value="Genomic_DNA"/>
</dbReference>
<dbReference type="KEGG" id="sphc:CVN68_14235"/>